<protein>
    <recommendedName>
        <fullName evidence="13">Ribosome maturation protein SBDS</fullName>
    </recommendedName>
</protein>
<dbReference type="Pfam" id="PF01172">
    <property type="entry name" value="SBDS_N"/>
    <property type="match status" value="1"/>
</dbReference>
<evidence type="ECO:0000259" key="10">
    <source>
        <dbReference type="Pfam" id="PF20268"/>
    </source>
</evidence>
<dbReference type="GO" id="GO:0005737">
    <property type="term" value="C:cytoplasm"/>
    <property type="evidence" value="ECO:0007669"/>
    <property type="project" value="UniProtKB-SubCell"/>
</dbReference>
<dbReference type="OrthoDB" id="10253092at2759"/>
<dbReference type="InterPro" id="IPR039100">
    <property type="entry name" value="Sdo1/SBDS-like"/>
</dbReference>
<dbReference type="InterPro" id="IPR036786">
    <property type="entry name" value="Ribosome_mat_SBDS_N_sf"/>
</dbReference>
<dbReference type="Gene3D" id="1.10.10.900">
    <property type="entry name" value="SBDS protein C-terminal domain, subdomain 1"/>
    <property type="match status" value="1"/>
</dbReference>
<dbReference type="Gene3D" id="3.30.1250.10">
    <property type="entry name" value="Ribosome maturation protein SBDS, N-terminal domain"/>
    <property type="match status" value="1"/>
</dbReference>
<accession>A0A250WTX2</accession>
<dbReference type="InterPro" id="IPR046928">
    <property type="entry name" value="SDO1/SBDS_C"/>
</dbReference>
<dbReference type="PROSITE" id="PS01267">
    <property type="entry name" value="UPF0023"/>
    <property type="match status" value="1"/>
</dbReference>
<dbReference type="PANTHER" id="PTHR10927:SF1">
    <property type="entry name" value="RIBOSOME MATURATION PROTEIN SBDS"/>
    <property type="match status" value="1"/>
</dbReference>
<dbReference type="InterPro" id="IPR018023">
    <property type="entry name" value="Ribosome_mat_SBDS_CS"/>
</dbReference>
<sequence>MRLLKTIVTMGSRGVFQPVGQKRLTNVAIVRLKKGGYRFEIAAYQNKVRDWRNGIEKNLDDVLQTTSIFSNVSKGVLAKDKELMEAFGTTDQETICLEILKRGELQVADKERKVEYDNLFRDVASVLVEKCVNPDTNRPYTITMLERALRDVHFNLDPKKTAKQQALEALPMLKAKFPIQRARMRLKVSAPIESEQALMEMVDSYDAVIENIDYAEGLVSVVVQIEPGAFRDLHNRLQGGMQGRGRVEVLAMTVVAEGLQLDEFSALPAPPPQTFMSVPTVQEPAVAHGLLSAANVEKTFQARGMESVSTSDSQGKELVCCTNNPAALTTHSLSVSDVVYRGTVEDLPEAHASRKERFIELDALQPGWIVELRNKGSTVEAVFLAPNGEKVGAFANARRMALAFHKASAT</sequence>
<proteinExistence type="inferred from homology"/>
<keyword evidence="4" id="KW-0963">Cytoplasm</keyword>
<dbReference type="Gene3D" id="3.30.70.240">
    <property type="match status" value="1"/>
</dbReference>
<keyword evidence="6" id="KW-0539">Nucleus</keyword>
<comment type="subunit">
    <text evidence="7">Associates with the 60S ribosomal subunit.</text>
</comment>
<dbReference type="Proteomes" id="UP000232323">
    <property type="component" value="Unassembled WGS sequence"/>
</dbReference>
<evidence type="ECO:0000259" key="8">
    <source>
        <dbReference type="Pfam" id="PF01172"/>
    </source>
</evidence>
<feature type="domain" description="Ribosome maturation protein SDO1/SBDS central" evidence="9">
    <location>
        <begin position="121"/>
        <end position="182"/>
    </location>
</feature>
<comment type="similarity">
    <text evidence="3">Belongs to the SDO1/SBDS family.</text>
</comment>
<dbReference type="InterPro" id="IPR037188">
    <property type="entry name" value="Sdo1/SBDS_central_sf"/>
</dbReference>
<dbReference type="STRING" id="1157962.A0A250WTX2"/>
<dbReference type="NCBIfam" id="TIGR00291">
    <property type="entry name" value="RNA_SBDS"/>
    <property type="match status" value="1"/>
</dbReference>
<dbReference type="InterPro" id="IPR019783">
    <property type="entry name" value="SDO1/SBDS_N"/>
</dbReference>
<dbReference type="InterPro" id="IPR002140">
    <property type="entry name" value="Sdo1/SBDS"/>
</dbReference>
<comment type="caution">
    <text evidence="11">The sequence shown here is derived from an EMBL/GenBank/DDBJ whole genome shotgun (WGS) entry which is preliminary data.</text>
</comment>
<dbReference type="EMBL" id="BEGY01000006">
    <property type="protein sequence ID" value="GAX74278.1"/>
    <property type="molecule type" value="Genomic_DNA"/>
</dbReference>
<dbReference type="Pfam" id="PF09377">
    <property type="entry name" value="SBDS_domain_II"/>
    <property type="match status" value="1"/>
</dbReference>
<evidence type="ECO:0000313" key="11">
    <source>
        <dbReference type="EMBL" id="GAX74278.1"/>
    </source>
</evidence>
<dbReference type="SUPFAM" id="SSF89895">
    <property type="entry name" value="FYSH domain"/>
    <property type="match status" value="1"/>
</dbReference>
<dbReference type="GO" id="GO:0005634">
    <property type="term" value="C:nucleus"/>
    <property type="evidence" value="ECO:0007669"/>
    <property type="project" value="UniProtKB-SubCell"/>
</dbReference>
<keyword evidence="12" id="KW-1185">Reference proteome</keyword>
<evidence type="ECO:0000256" key="1">
    <source>
        <dbReference type="ARBA" id="ARBA00004123"/>
    </source>
</evidence>
<gene>
    <name evidence="11" type="ORF">CEUSTIGMA_g1727.t1</name>
</gene>
<feature type="domain" description="Ribosome maturation protein SDO1/SBDS C-terminal" evidence="10">
    <location>
        <begin position="184"/>
        <end position="252"/>
    </location>
</feature>
<comment type="subcellular location">
    <subcellularLocation>
        <location evidence="2">Cytoplasm</location>
    </subcellularLocation>
    <subcellularLocation>
        <location evidence="1">Nucleus</location>
    </subcellularLocation>
</comment>
<evidence type="ECO:0000259" key="9">
    <source>
        <dbReference type="Pfam" id="PF09377"/>
    </source>
</evidence>
<dbReference type="GO" id="GO:0042256">
    <property type="term" value="P:cytosolic ribosome assembly"/>
    <property type="evidence" value="ECO:0007669"/>
    <property type="project" value="InterPro"/>
</dbReference>
<evidence type="ECO:0000256" key="3">
    <source>
        <dbReference type="ARBA" id="ARBA00007433"/>
    </source>
</evidence>
<feature type="domain" description="Ribosome maturation protein SDO1/SBDS N-terminal" evidence="8">
    <location>
        <begin position="26"/>
        <end position="113"/>
    </location>
</feature>
<evidence type="ECO:0000313" key="12">
    <source>
        <dbReference type="Proteomes" id="UP000232323"/>
    </source>
</evidence>
<dbReference type="Pfam" id="PF20268">
    <property type="entry name" value="SBDS_C"/>
    <property type="match status" value="1"/>
</dbReference>
<keyword evidence="5" id="KW-0690">Ribosome biogenesis</keyword>
<reference evidence="11 12" key="1">
    <citation type="submission" date="2017-08" db="EMBL/GenBank/DDBJ databases">
        <title>Acidophilic green algal genome provides insights into adaptation to an acidic environment.</title>
        <authorList>
            <person name="Hirooka S."/>
            <person name="Hirose Y."/>
            <person name="Kanesaki Y."/>
            <person name="Higuchi S."/>
            <person name="Fujiwara T."/>
            <person name="Onuma R."/>
            <person name="Era A."/>
            <person name="Ohbayashi R."/>
            <person name="Uzuka A."/>
            <person name="Nozaki H."/>
            <person name="Yoshikawa H."/>
            <person name="Miyagishima S.Y."/>
        </authorList>
    </citation>
    <scope>NUCLEOTIDE SEQUENCE [LARGE SCALE GENOMIC DNA]</scope>
    <source>
        <strain evidence="11 12">NIES-2499</strain>
    </source>
</reference>
<dbReference type="InterPro" id="IPR018978">
    <property type="entry name" value="SDO1/SBDS_central"/>
</dbReference>
<dbReference type="PANTHER" id="PTHR10927">
    <property type="entry name" value="RIBOSOME MATURATION PROTEIN SBDS"/>
    <property type="match status" value="1"/>
</dbReference>
<evidence type="ECO:0000256" key="6">
    <source>
        <dbReference type="ARBA" id="ARBA00023242"/>
    </source>
</evidence>
<evidence type="ECO:0008006" key="13">
    <source>
        <dbReference type="Google" id="ProtNLM"/>
    </source>
</evidence>
<dbReference type="SUPFAM" id="SSF109728">
    <property type="entry name" value="Hypothetical protein AF0491, middle domain"/>
    <property type="match status" value="1"/>
</dbReference>
<name>A0A250WTX2_9CHLO</name>
<evidence type="ECO:0000256" key="5">
    <source>
        <dbReference type="ARBA" id="ARBA00022517"/>
    </source>
</evidence>
<evidence type="ECO:0000256" key="7">
    <source>
        <dbReference type="ARBA" id="ARBA00049708"/>
    </source>
</evidence>
<dbReference type="AlphaFoldDB" id="A0A250WTX2"/>
<evidence type="ECO:0000256" key="4">
    <source>
        <dbReference type="ARBA" id="ARBA00022490"/>
    </source>
</evidence>
<evidence type="ECO:0000256" key="2">
    <source>
        <dbReference type="ARBA" id="ARBA00004496"/>
    </source>
</evidence>
<organism evidence="11 12">
    <name type="scientific">Chlamydomonas eustigma</name>
    <dbReference type="NCBI Taxonomy" id="1157962"/>
    <lineage>
        <taxon>Eukaryota</taxon>
        <taxon>Viridiplantae</taxon>
        <taxon>Chlorophyta</taxon>
        <taxon>core chlorophytes</taxon>
        <taxon>Chlorophyceae</taxon>
        <taxon>CS clade</taxon>
        <taxon>Chlamydomonadales</taxon>
        <taxon>Chlamydomonadaceae</taxon>
        <taxon>Chlamydomonas</taxon>
    </lineage>
</organism>